<keyword evidence="1" id="KW-0472">Membrane</keyword>
<dbReference type="AlphaFoldDB" id="A0AAV4R5U3"/>
<feature type="transmembrane region" description="Helical" evidence="1">
    <location>
        <begin position="96"/>
        <end position="118"/>
    </location>
</feature>
<evidence type="ECO:0000313" key="2">
    <source>
        <dbReference type="EMBL" id="GIY16840.1"/>
    </source>
</evidence>
<evidence type="ECO:0000256" key="1">
    <source>
        <dbReference type="SAM" id="Phobius"/>
    </source>
</evidence>
<feature type="transmembrane region" description="Helical" evidence="1">
    <location>
        <begin position="130"/>
        <end position="147"/>
    </location>
</feature>
<proteinExistence type="predicted"/>
<comment type="caution">
    <text evidence="2">The sequence shown here is derived from an EMBL/GenBank/DDBJ whole genome shotgun (WGS) entry which is preliminary data.</text>
</comment>
<dbReference type="EMBL" id="BPLR01007420">
    <property type="protein sequence ID" value="GIY16840.1"/>
    <property type="molecule type" value="Genomic_DNA"/>
</dbReference>
<organism evidence="2 3">
    <name type="scientific">Caerostris extrusa</name>
    <name type="common">Bark spider</name>
    <name type="synonym">Caerostris bankana</name>
    <dbReference type="NCBI Taxonomy" id="172846"/>
    <lineage>
        <taxon>Eukaryota</taxon>
        <taxon>Metazoa</taxon>
        <taxon>Ecdysozoa</taxon>
        <taxon>Arthropoda</taxon>
        <taxon>Chelicerata</taxon>
        <taxon>Arachnida</taxon>
        <taxon>Araneae</taxon>
        <taxon>Araneomorphae</taxon>
        <taxon>Entelegynae</taxon>
        <taxon>Araneoidea</taxon>
        <taxon>Araneidae</taxon>
        <taxon>Caerostris</taxon>
    </lineage>
</organism>
<protein>
    <submittedName>
        <fullName evidence="2">Uncharacterized protein</fullName>
    </submittedName>
</protein>
<keyword evidence="3" id="KW-1185">Reference proteome</keyword>
<gene>
    <name evidence="2" type="ORF">CEXT_138761</name>
</gene>
<feature type="transmembrane region" description="Helical" evidence="1">
    <location>
        <begin position="15"/>
        <end position="40"/>
    </location>
</feature>
<keyword evidence="1" id="KW-1133">Transmembrane helix</keyword>
<accession>A0AAV4R5U3</accession>
<dbReference type="Proteomes" id="UP001054945">
    <property type="component" value="Unassembled WGS sequence"/>
</dbReference>
<evidence type="ECO:0000313" key="3">
    <source>
        <dbReference type="Proteomes" id="UP001054945"/>
    </source>
</evidence>
<keyword evidence="1" id="KW-0812">Transmembrane</keyword>
<sequence length="158" mass="17521">MGDCLVAQSMCSCNVLLVVCVDGVSLVVCIHAVFCSWYVFMQCIARGMCSCCVPYGMYSCSVLLLVCAHASVLLLVCAHECSAHALVFAHAKYCSRYVLMHSIARGMCSCSVLFVVCVHIRGICSSKHEHFQTFFVNFFFLFLHVTFKDACHTVYRGV</sequence>
<name>A0AAV4R5U3_CAEEX</name>
<feature type="transmembrane region" description="Helical" evidence="1">
    <location>
        <begin position="52"/>
        <end position="76"/>
    </location>
</feature>
<reference evidence="2 3" key="1">
    <citation type="submission" date="2021-06" db="EMBL/GenBank/DDBJ databases">
        <title>Caerostris extrusa draft genome.</title>
        <authorList>
            <person name="Kono N."/>
            <person name="Arakawa K."/>
        </authorList>
    </citation>
    <scope>NUCLEOTIDE SEQUENCE [LARGE SCALE GENOMIC DNA]</scope>
</reference>